<reference evidence="2" key="1">
    <citation type="submission" date="2019-03" db="EMBL/GenBank/DDBJ databases">
        <title>Improved annotation for the trematode Fasciola hepatica.</title>
        <authorList>
            <person name="Choi Y.-J."/>
            <person name="Martin J."/>
            <person name="Mitreva M."/>
        </authorList>
    </citation>
    <scope>NUCLEOTIDE SEQUENCE [LARGE SCALE GENOMIC DNA]</scope>
</reference>
<name>A0A4E0RZ96_FASHE</name>
<proteinExistence type="predicted"/>
<evidence type="ECO:0000313" key="3">
    <source>
        <dbReference type="Proteomes" id="UP000230066"/>
    </source>
</evidence>
<comment type="caution">
    <text evidence="2">The sequence shown here is derived from an EMBL/GenBank/DDBJ whole genome shotgun (WGS) entry which is preliminary data.</text>
</comment>
<protein>
    <submittedName>
        <fullName evidence="2">Uncharacterized protein</fullName>
    </submittedName>
</protein>
<feature type="region of interest" description="Disordered" evidence="1">
    <location>
        <begin position="16"/>
        <end position="38"/>
    </location>
</feature>
<accession>A0A4E0RZ96</accession>
<sequence length="89" mass="10056">MSINKLPSCWPPVCRKKVPSHQARTRTQASSDKSPGVAGQLRTFFSSFRRNAIPKRNFNKRSVLLVQIPLHWDYLNTNSTGCASLLERG</sequence>
<keyword evidence="3" id="KW-1185">Reference proteome</keyword>
<evidence type="ECO:0000256" key="1">
    <source>
        <dbReference type="SAM" id="MobiDB-lite"/>
    </source>
</evidence>
<dbReference type="Proteomes" id="UP000230066">
    <property type="component" value="Unassembled WGS sequence"/>
</dbReference>
<organism evidence="2 3">
    <name type="scientific">Fasciola hepatica</name>
    <name type="common">Liver fluke</name>
    <dbReference type="NCBI Taxonomy" id="6192"/>
    <lineage>
        <taxon>Eukaryota</taxon>
        <taxon>Metazoa</taxon>
        <taxon>Spiralia</taxon>
        <taxon>Lophotrochozoa</taxon>
        <taxon>Platyhelminthes</taxon>
        <taxon>Trematoda</taxon>
        <taxon>Digenea</taxon>
        <taxon>Plagiorchiida</taxon>
        <taxon>Echinostomata</taxon>
        <taxon>Echinostomatoidea</taxon>
        <taxon>Fasciolidae</taxon>
        <taxon>Fasciola</taxon>
    </lineage>
</organism>
<gene>
    <name evidence="2" type="ORF">D915_001257</name>
</gene>
<evidence type="ECO:0000313" key="2">
    <source>
        <dbReference type="EMBL" id="THD27947.1"/>
    </source>
</evidence>
<dbReference type="AlphaFoldDB" id="A0A4E0RZ96"/>
<dbReference type="EMBL" id="JXXN02000277">
    <property type="protein sequence ID" value="THD27947.1"/>
    <property type="molecule type" value="Genomic_DNA"/>
</dbReference>